<dbReference type="Proteomes" id="UP000799440">
    <property type="component" value="Unassembled WGS sequence"/>
</dbReference>
<feature type="compositionally biased region" description="Low complexity" evidence="1">
    <location>
        <begin position="340"/>
        <end position="349"/>
    </location>
</feature>
<feature type="region of interest" description="Disordered" evidence="1">
    <location>
        <begin position="21"/>
        <end position="54"/>
    </location>
</feature>
<dbReference type="AlphaFoldDB" id="A0A6A6V862"/>
<dbReference type="OrthoDB" id="419770at2759"/>
<feature type="region of interest" description="Disordered" evidence="1">
    <location>
        <begin position="338"/>
        <end position="374"/>
    </location>
</feature>
<feature type="compositionally biased region" description="Low complexity" evidence="1">
    <location>
        <begin position="142"/>
        <end position="172"/>
    </location>
</feature>
<feature type="region of interest" description="Disordered" evidence="1">
    <location>
        <begin position="275"/>
        <end position="306"/>
    </location>
</feature>
<protein>
    <submittedName>
        <fullName evidence="2">Uncharacterized protein</fullName>
    </submittedName>
</protein>
<proteinExistence type="predicted"/>
<accession>A0A6A6V862</accession>
<reference evidence="2" key="1">
    <citation type="journal article" date="2020" name="Stud. Mycol.">
        <title>101 Dothideomycetes genomes: a test case for predicting lifestyles and emergence of pathogens.</title>
        <authorList>
            <person name="Haridas S."/>
            <person name="Albert R."/>
            <person name="Binder M."/>
            <person name="Bloem J."/>
            <person name="Labutti K."/>
            <person name="Salamov A."/>
            <person name="Andreopoulos B."/>
            <person name="Baker S."/>
            <person name="Barry K."/>
            <person name="Bills G."/>
            <person name="Bluhm B."/>
            <person name="Cannon C."/>
            <person name="Castanera R."/>
            <person name="Culley D."/>
            <person name="Daum C."/>
            <person name="Ezra D."/>
            <person name="Gonzalez J."/>
            <person name="Henrissat B."/>
            <person name="Kuo A."/>
            <person name="Liang C."/>
            <person name="Lipzen A."/>
            <person name="Lutzoni F."/>
            <person name="Magnuson J."/>
            <person name="Mondo S."/>
            <person name="Nolan M."/>
            <person name="Ohm R."/>
            <person name="Pangilinan J."/>
            <person name="Park H.-J."/>
            <person name="Ramirez L."/>
            <person name="Alfaro M."/>
            <person name="Sun H."/>
            <person name="Tritt A."/>
            <person name="Yoshinaga Y."/>
            <person name="Zwiers L.-H."/>
            <person name="Turgeon B."/>
            <person name="Goodwin S."/>
            <person name="Spatafora J."/>
            <person name="Crous P."/>
            <person name="Grigoriev I."/>
        </authorList>
    </citation>
    <scope>NUCLEOTIDE SEQUENCE</scope>
    <source>
        <strain evidence="2">CBS 119925</strain>
    </source>
</reference>
<evidence type="ECO:0000313" key="3">
    <source>
        <dbReference type="Proteomes" id="UP000799440"/>
    </source>
</evidence>
<evidence type="ECO:0000256" key="1">
    <source>
        <dbReference type="SAM" id="MobiDB-lite"/>
    </source>
</evidence>
<gene>
    <name evidence="2" type="ORF">M011DRAFT_494687</name>
</gene>
<sequence>MDTLDRNDVERPHLSITLPRNFQFHYHDQSPRTPEPQAQEEDLRPPPPPRQTLKVRRRRTTAVAINYALNDPADAYLIPTIEASHLSHALSPEPPAARPVATRYLSPPHAFARMLSPPKTPVSQVRIVGEEGQQWVDMSRPALSDTSSRPTSSSGFSDSSLSSRGSLASFPSCTSPEEDSGCEFPVFSPNLDQPISSPLASHAQIPKMKIKVRAVFTEEMDRHLWVTYMNYLQDPTVTPFKALPSTVPPNGACHRVARMARKTWRGPRAVSFARSASRYTSRSGTPDTIKPAKSGSTTPVPGAGKIYMRFPSEKHCRKRLRYLAKNRPSLSAHYQRLLERSPSPFQSSPPREREPSPPRRLSSPFTTAAPSFSTRDMNVSLTTSTAESMQSGNPLAQLANDLTPRPAYNDWARVRASAHQKSQSLHIGLGLGNMLGSFERMSEMTDESINHHNAQTWHVPSGEAPRLGSPLRLHAPRPISRPFRRPTLRNFEEQLRSRGDSFVDQVFGAPAESSHRRVRSRGFSLGDMMEGARRLPSMKAPSGLSAPSHEISPVPEIAPLIVDTRLADGQATVRLGSPFNAKPNNTFPRASTSYGFEQPASFEQRFASFPTPDLSERS</sequence>
<feature type="compositionally biased region" description="Polar residues" evidence="1">
    <location>
        <begin position="277"/>
        <end position="286"/>
    </location>
</feature>
<feature type="compositionally biased region" description="Polar residues" evidence="1">
    <location>
        <begin position="365"/>
        <end position="374"/>
    </location>
</feature>
<evidence type="ECO:0000313" key="2">
    <source>
        <dbReference type="EMBL" id="KAF2746842.1"/>
    </source>
</evidence>
<keyword evidence="3" id="KW-1185">Reference proteome</keyword>
<dbReference type="EMBL" id="MU006575">
    <property type="protein sequence ID" value="KAF2746842.1"/>
    <property type="molecule type" value="Genomic_DNA"/>
</dbReference>
<feature type="region of interest" description="Disordered" evidence="1">
    <location>
        <begin position="458"/>
        <end position="480"/>
    </location>
</feature>
<name>A0A6A6V862_9PLEO</name>
<organism evidence="2 3">
    <name type="scientific">Sporormia fimetaria CBS 119925</name>
    <dbReference type="NCBI Taxonomy" id="1340428"/>
    <lineage>
        <taxon>Eukaryota</taxon>
        <taxon>Fungi</taxon>
        <taxon>Dikarya</taxon>
        <taxon>Ascomycota</taxon>
        <taxon>Pezizomycotina</taxon>
        <taxon>Dothideomycetes</taxon>
        <taxon>Pleosporomycetidae</taxon>
        <taxon>Pleosporales</taxon>
        <taxon>Sporormiaceae</taxon>
        <taxon>Sporormia</taxon>
    </lineage>
</organism>
<feature type="region of interest" description="Disordered" evidence="1">
    <location>
        <begin position="131"/>
        <end position="174"/>
    </location>
</feature>